<dbReference type="AlphaFoldDB" id="A0A238YG16"/>
<organism evidence="3 4">
    <name type="scientific">Dokdonia pacifica</name>
    <dbReference type="NCBI Taxonomy" id="1627892"/>
    <lineage>
        <taxon>Bacteria</taxon>
        <taxon>Pseudomonadati</taxon>
        <taxon>Bacteroidota</taxon>
        <taxon>Flavobacteriia</taxon>
        <taxon>Flavobacteriales</taxon>
        <taxon>Flavobacteriaceae</taxon>
        <taxon>Dokdonia</taxon>
    </lineage>
</organism>
<feature type="chain" id="PRO_5013212276" evidence="2">
    <location>
        <begin position="24"/>
        <end position="552"/>
    </location>
</feature>
<protein>
    <submittedName>
        <fullName evidence="3">Uncharacterized protein</fullName>
    </submittedName>
</protein>
<proteinExistence type="predicted"/>
<dbReference type="InterPro" id="IPR011990">
    <property type="entry name" value="TPR-like_helical_dom_sf"/>
</dbReference>
<dbReference type="Proteomes" id="UP000198379">
    <property type="component" value="Unassembled WGS sequence"/>
</dbReference>
<dbReference type="Gene3D" id="1.25.40.10">
    <property type="entry name" value="Tetratricopeptide repeat domain"/>
    <property type="match status" value="1"/>
</dbReference>
<feature type="repeat" description="TPR" evidence="1">
    <location>
        <begin position="504"/>
        <end position="537"/>
    </location>
</feature>
<keyword evidence="4" id="KW-1185">Reference proteome</keyword>
<dbReference type="InterPro" id="IPR019734">
    <property type="entry name" value="TPR_rpt"/>
</dbReference>
<keyword evidence="1" id="KW-0802">TPR repeat</keyword>
<dbReference type="OrthoDB" id="5480566at2"/>
<dbReference type="InterPro" id="IPR029045">
    <property type="entry name" value="ClpP/crotonase-like_dom_sf"/>
</dbReference>
<dbReference type="SUPFAM" id="SSF48452">
    <property type="entry name" value="TPR-like"/>
    <property type="match status" value="1"/>
</dbReference>
<reference evidence="3 4" key="1">
    <citation type="submission" date="2017-06" db="EMBL/GenBank/DDBJ databases">
        <authorList>
            <person name="Kim H.J."/>
            <person name="Triplett B.A."/>
        </authorList>
    </citation>
    <scope>NUCLEOTIDE SEQUENCE [LARGE SCALE GENOMIC DNA]</scope>
    <source>
        <strain evidence="3 4">DSM 25597</strain>
    </source>
</reference>
<name>A0A238YG16_9FLAO</name>
<dbReference type="RefSeq" id="WP_089370808.1">
    <property type="nucleotide sequence ID" value="NZ_BMEP01000001.1"/>
</dbReference>
<sequence>MKSITFKLMVCALLVFISTGILRSQEALTTSQWQEDLKYLQKTVHENYPFLFKKIDRTTWDAEVEKLYHQIPTLASHEIKVSLTRMVSLFEYGHTQIPFSTLAKEAVLPINLYHFEDGVFVEGVQKEHQNLLGAKVIKVGDMPIEDALKAVRPVVPVENDSYFKAYGLRFLTVPSILHAQGVVSEFSTSIPLTLEKDGKTFVYTLTAVALKELSRDYGFTIPNESWVSVRKQNTTPLFLKELNEKFYFFEYLEASKTMYVRQSSVFNDEKETLADFYKRLFAAIDTHDVEKLVYDVRLNGGGNNYNNKPLIKGIMARPHLNKKGAFFYIIGRNTFSACQNLTNEIENYTEAIFVGEPTAENKNFYGDARRVTLPNSKMNAYLSYAWWQDMPQWENKDWTIPHIAVTMTSTDYIQNEDPVLQAALNYTDTDFILDPTKHLTQLFTEGKMEQFEKDALKIAKDPSYKYSNFEKELGEAGYRLFSQGMTDAGIYIMQIVTKAYPASPGAWYSLASAQEQMQQLDQAKKNYKKILTLDPSSTLATTVKKRLAKLSN</sequence>
<dbReference type="Pfam" id="PF13181">
    <property type="entry name" value="TPR_8"/>
    <property type="match status" value="1"/>
</dbReference>
<keyword evidence="2" id="KW-0732">Signal</keyword>
<dbReference type="Gene3D" id="3.90.226.10">
    <property type="entry name" value="2-enoyl-CoA Hydratase, Chain A, domain 1"/>
    <property type="match status" value="1"/>
</dbReference>
<dbReference type="SUPFAM" id="SSF52096">
    <property type="entry name" value="ClpP/crotonase"/>
    <property type="match status" value="1"/>
</dbReference>
<evidence type="ECO:0000313" key="3">
    <source>
        <dbReference type="EMBL" id="SNR69681.1"/>
    </source>
</evidence>
<gene>
    <name evidence="3" type="ORF">SAMN06265376_10217</name>
</gene>
<dbReference type="EMBL" id="FZNY01000002">
    <property type="protein sequence ID" value="SNR69681.1"/>
    <property type="molecule type" value="Genomic_DNA"/>
</dbReference>
<feature type="signal peptide" evidence="2">
    <location>
        <begin position="1"/>
        <end position="23"/>
    </location>
</feature>
<evidence type="ECO:0000313" key="4">
    <source>
        <dbReference type="Proteomes" id="UP000198379"/>
    </source>
</evidence>
<accession>A0A238YG16</accession>
<evidence type="ECO:0000256" key="2">
    <source>
        <dbReference type="SAM" id="SignalP"/>
    </source>
</evidence>
<evidence type="ECO:0000256" key="1">
    <source>
        <dbReference type="PROSITE-ProRule" id="PRU00339"/>
    </source>
</evidence>
<dbReference type="SMART" id="SM00028">
    <property type="entry name" value="TPR"/>
    <property type="match status" value="1"/>
</dbReference>
<dbReference type="PROSITE" id="PS50005">
    <property type="entry name" value="TPR"/>
    <property type="match status" value="1"/>
</dbReference>